<dbReference type="EC" id="4.1.1.112" evidence="6"/>
<dbReference type="CDD" id="cd16841">
    <property type="entry name" value="RraA_family"/>
    <property type="match status" value="1"/>
</dbReference>
<dbReference type="Gene3D" id="3.50.30.40">
    <property type="entry name" value="Ribonuclease E inhibitor RraA/RraA-like"/>
    <property type="match status" value="1"/>
</dbReference>
<dbReference type="EMBL" id="JBIAQY010000022">
    <property type="protein sequence ID" value="MFF3573959.1"/>
    <property type="molecule type" value="Genomic_DNA"/>
</dbReference>
<dbReference type="Proteomes" id="UP001601992">
    <property type="component" value="Unassembled WGS sequence"/>
</dbReference>
<comment type="cofactor">
    <cofactor evidence="2">
        <name>a divalent metal cation</name>
        <dbReference type="ChEBI" id="CHEBI:60240"/>
    </cofactor>
</comment>
<evidence type="ECO:0000256" key="3">
    <source>
        <dbReference type="ARBA" id="ARBA00008621"/>
    </source>
</evidence>
<comment type="similarity">
    <text evidence="3">Belongs to the class II aldolase/RraA-like family.</text>
</comment>
<evidence type="ECO:0000256" key="12">
    <source>
        <dbReference type="ARBA" id="ARBA00047973"/>
    </source>
</evidence>
<dbReference type="PANTHER" id="PTHR33254:SF4">
    <property type="entry name" value="4-HYDROXY-4-METHYL-2-OXOGLUTARATE ALDOLASE 3-RELATED"/>
    <property type="match status" value="1"/>
</dbReference>
<evidence type="ECO:0000313" key="14">
    <source>
        <dbReference type="Proteomes" id="UP001601992"/>
    </source>
</evidence>
<evidence type="ECO:0000256" key="6">
    <source>
        <dbReference type="ARBA" id="ARBA00012947"/>
    </source>
</evidence>
<comment type="function">
    <text evidence="8">Catalyzes the aldol cleavage of 4-hydroxy-4-methyl-2-oxoglutarate (HMG) into 2 molecules of pyruvate. Also contains a secondary oxaloacetate (OAA) decarboxylase activity due to the common pyruvate enolate transition state formed following C-C bond cleavage in the retro-aldol and decarboxylation reactions.</text>
</comment>
<evidence type="ECO:0000256" key="9">
    <source>
        <dbReference type="ARBA" id="ARBA00029596"/>
    </source>
</evidence>
<dbReference type="SUPFAM" id="SSF89562">
    <property type="entry name" value="RraA-like"/>
    <property type="match status" value="1"/>
</dbReference>
<accession>A0ABW6SEA3</accession>
<comment type="subunit">
    <text evidence="4">Homotrimer.</text>
</comment>
<keyword evidence="14" id="KW-1185">Reference proteome</keyword>
<reference evidence="13 14" key="1">
    <citation type="submission" date="2024-10" db="EMBL/GenBank/DDBJ databases">
        <title>The Natural Products Discovery Center: Release of the First 8490 Sequenced Strains for Exploring Actinobacteria Biosynthetic Diversity.</title>
        <authorList>
            <person name="Kalkreuter E."/>
            <person name="Kautsar S.A."/>
            <person name="Yang D."/>
            <person name="Bader C.D."/>
            <person name="Teijaro C.N."/>
            <person name="Fluegel L."/>
            <person name="Davis C.M."/>
            <person name="Simpson J.R."/>
            <person name="Lauterbach L."/>
            <person name="Steele A.D."/>
            <person name="Gui C."/>
            <person name="Meng S."/>
            <person name="Li G."/>
            <person name="Viehrig K."/>
            <person name="Ye F."/>
            <person name="Su P."/>
            <person name="Kiefer A.F."/>
            <person name="Nichols A."/>
            <person name="Cepeda A.J."/>
            <person name="Yan W."/>
            <person name="Fan B."/>
            <person name="Jiang Y."/>
            <person name="Adhikari A."/>
            <person name="Zheng C.-J."/>
            <person name="Schuster L."/>
            <person name="Cowan T.M."/>
            <person name="Smanski M.J."/>
            <person name="Chevrette M.G."/>
            <person name="De Carvalho L.P.S."/>
            <person name="Shen B."/>
        </authorList>
    </citation>
    <scope>NUCLEOTIDE SEQUENCE [LARGE SCALE GENOMIC DNA]</scope>
    <source>
        <strain evidence="13 14">NPDC002593</strain>
    </source>
</reference>
<name>A0ABW6SEA3_9NOCA</name>
<evidence type="ECO:0000256" key="8">
    <source>
        <dbReference type="ARBA" id="ARBA00025046"/>
    </source>
</evidence>
<comment type="catalytic activity">
    <reaction evidence="12">
        <text>oxaloacetate + H(+) = pyruvate + CO2</text>
        <dbReference type="Rhea" id="RHEA:15641"/>
        <dbReference type="ChEBI" id="CHEBI:15361"/>
        <dbReference type="ChEBI" id="CHEBI:15378"/>
        <dbReference type="ChEBI" id="CHEBI:16452"/>
        <dbReference type="ChEBI" id="CHEBI:16526"/>
        <dbReference type="EC" id="4.1.1.112"/>
    </reaction>
</comment>
<dbReference type="PANTHER" id="PTHR33254">
    <property type="entry name" value="4-HYDROXY-4-METHYL-2-OXOGLUTARATE ALDOLASE 3-RELATED"/>
    <property type="match status" value="1"/>
</dbReference>
<evidence type="ECO:0000256" key="11">
    <source>
        <dbReference type="ARBA" id="ARBA00032305"/>
    </source>
</evidence>
<evidence type="ECO:0000256" key="1">
    <source>
        <dbReference type="ARBA" id="ARBA00001342"/>
    </source>
</evidence>
<protein>
    <recommendedName>
        <fullName evidence="7">Putative 4-hydroxy-4-methyl-2-oxoglutarate aldolase</fullName>
        <ecNumber evidence="6">4.1.1.112</ecNumber>
        <ecNumber evidence="5">4.1.3.17</ecNumber>
    </recommendedName>
    <alternativeName>
        <fullName evidence="11">Oxaloacetate decarboxylase</fullName>
    </alternativeName>
    <alternativeName>
        <fullName evidence="9">Regulator of ribonuclease activity homolog</fullName>
    </alternativeName>
    <alternativeName>
        <fullName evidence="10">RraA-like protein</fullName>
    </alternativeName>
</protein>
<dbReference type="InterPro" id="IPR036704">
    <property type="entry name" value="RraA/RraA-like_sf"/>
</dbReference>
<evidence type="ECO:0000313" key="13">
    <source>
        <dbReference type="EMBL" id="MFF3573959.1"/>
    </source>
</evidence>
<dbReference type="Pfam" id="PF03737">
    <property type="entry name" value="RraA-like"/>
    <property type="match status" value="1"/>
</dbReference>
<comment type="caution">
    <text evidence="13">The sequence shown here is derived from an EMBL/GenBank/DDBJ whole genome shotgun (WGS) entry which is preliminary data.</text>
</comment>
<evidence type="ECO:0000256" key="5">
    <source>
        <dbReference type="ARBA" id="ARBA00012213"/>
    </source>
</evidence>
<gene>
    <name evidence="13" type="ORF">ACFYXQ_40035</name>
</gene>
<evidence type="ECO:0000256" key="10">
    <source>
        <dbReference type="ARBA" id="ARBA00030169"/>
    </source>
</evidence>
<dbReference type="EC" id="4.1.3.17" evidence="5"/>
<comment type="catalytic activity">
    <reaction evidence="1">
        <text>4-hydroxy-4-methyl-2-oxoglutarate = 2 pyruvate</text>
        <dbReference type="Rhea" id="RHEA:22748"/>
        <dbReference type="ChEBI" id="CHEBI:15361"/>
        <dbReference type="ChEBI" id="CHEBI:58276"/>
        <dbReference type="EC" id="4.1.3.17"/>
    </reaction>
</comment>
<dbReference type="RefSeq" id="WP_040830567.1">
    <property type="nucleotide sequence ID" value="NZ_JBIAQY010000022.1"/>
</dbReference>
<evidence type="ECO:0000256" key="7">
    <source>
        <dbReference type="ARBA" id="ARBA00016549"/>
    </source>
</evidence>
<sequence>MTMELELSKFSTPTISDALDRLGIAGQVEGVYPAARGPRLAGRAFTVLYQPIDVDGGTVGDYIDDVPPGDVVVLDNGGRLDVTVWGDILTMVAQRRGLGGTAINGVCRDTDRALDLGYPLFSRSRWMRTGKDRVKVAGRQVPVVLGTVRVRPGDVLIGDNDGLVVVPAEREQEVLDIAMEIETVEEAIRREVELGTPLRQVRERLGYHALQTRRDG</sequence>
<organism evidence="13 14">
    <name type="scientific">Nocardia jiangxiensis</name>
    <dbReference type="NCBI Taxonomy" id="282685"/>
    <lineage>
        <taxon>Bacteria</taxon>
        <taxon>Bacillati</taxon>
        <taxon>Actinomycetota</taxon>
        <taxon>Actinomycetes</taxon>
        <taxon>Mycobacteriales</taxon>
        <taxon>Nocardiaceae</taxon>
        <taxon>Nocardia</taxon>
    </lineage>
</organism>
<evidence type="ECO:0000256" key="4">
    <source>
        <dbReference type="ARBA" id="ARBA00011233"/>
    </source>
</evidence>
<proteinExistence type="inferred from homology"/>
<evidence type="ECO:0000256" key="2">
    <source>
        <dbReference type="ARBA" id="ARBA00001968"/>
    </source>
</evidence>
<dbReference type="InterPro" id="IPR005493">
    <property type="entry name" value="RraA/RraA-like"/>
</dbReference>